<dbReference type="GO" id="GO:0031177">
    <property type="term" value="F:phosphopantetheine binding"/>
    <property type="evidence" value="ECO:0007669"/>
    <property type="project" value="InterPro"/>
</dbReference>
<feature type="domain" description="Carrier" evidence="3">
    <location>
        <begin position="142"/>
        <end position="217"/>
    </location>
</feature>
<dbReference type="SUPFAM" id="SSF47336">
    <property type="entry name" value="ACP-like"/>
    <property type="match status" value="1"/>
</dbReference>
<evidence type="ECO:0000256" key="1">
    <source>
        <dbReference type="ARBA" id="ARBA00022450"/>
    </source>
</evidence>
<dbReference type="EMBL" id="UGLB01000003">
    <property type="protein sequence ID" value="STT47713.1"/>
    <property type="molecule type" value="Genomic_DNA"/>
</dbReference>
<dbReference type="SMART" id="SM00823">
    <property type="entry name" value="PKS_PP"/>
    <property type="match status" value="1"/>
</dbReference>
<evidence type="ECO:0000256" key="2">
    <source>
        <dbReference type="ARBA" id="ARBA00022553"/>
    </source>
</evidence>
<evidence type="ECO:0000313" key="5">
    <source>
        <dbReference type="Proteomes" id="UP000255099"/>
    </source>
</evidence>
<dbReference type="Pfam" id="PF00550">
    <property type="entry name" value="PP-binding"/>
    <property type="match status" value="1"/>
</dbReference>
<dbReference type="Gene3D" id="3.40.50.12780">
    <property type="entry name" value="N-terminal domain of ligase-like"/>
    <property type="match status" value="1"/>
</dbReference>
<dbReference type="AlphaFoldDB" id="A0A377VZ71"/>
<sequence length="276" mass="31057">MPEYPGVRVLKTGDRARWATDGMLFYLGRQDRQVQIRGYRVELGDIESLLKQHPDIADAWVDVRRNAAATPLLVAFYCSVNGVALDAQQLRVWLSLRLPLHMLPLLYVPLSAMPLGVNGKIDPQCLPLVDLRQLEGPGEYVPPATELEQRLAEIWQQLLGLERVGTTTNFFDLGGHSLLLVQMQQYIGQQCGQHVALVDLLRFTTIKRLAEFLLAPGRSARDHKRSDTTACGEAAFGLWSHALGSHNRQSSLIPLNETRDKPEYRGKATWQRMILV</sequence>
<evidence type="ECO:0000259" key="3">
    <source>
        <dbReference type="PROSITE" id="PS50075"/>
    </source>
</evidence>
<organism evidence="4 5">
    <name type="scientific">Klebsiella pneumoniae</name>
    <dbReference type="NCBI Taxonomy" id="573"/>
    <lineage>
        <taxon>Bacteria</taxon>
        <taxon>Pseudomonadati</taxon>
        <taxon>Pseudomonadota</taxon>
        <taxon>Gammaproteobacteria</taxon>
        <taxon>Enterobacterales</taxon>
        <taxon>Enterobacteriaceae</taxon>
        <taxon>Klebsiella/Raoultella group</taxon>
        <taxon>Klebsiella</taxon>
        <taxon>Klebsiella pneumoniae complex</taxon>
    </lineage>
</organism>
<dbReference type="InterPro" id="IPR020806">
    <property type="entry name" value="PKS_PP-bd"/>
</dbReference>
<dbReference type="Proteomes" id="UP000255099">
    <property type="component" value="Unassembled WGS sequence"/>
</dbReference>
<evidence type="ECO:0000313" key="4">
    <source>
        <dbReference type="EMBL" id="STT47713.1"/>
    </source>
</evidence>
<dbReference type="GO" id="GO:0016874">
    <property type="term" value="F:ligase activity"/>
    <property type="evidence" value="ECO:0007669"/>
    <property type="project" value="UniProtKB-KW"/>
</dbReference>
<dbReference type="InterPro" id="IPR036736">
    <property type="entry name" value="ACP-like_sf"/>
</dbReference>
<proteinExistence type="predicted"/>
<dbReference type="PROSITE" id="PS50075">
    <property type="entry name" value="CARRIER"/>
    <property type="match status" value="1"/>
</dbReference>
<dbReference type="GO" id="GO:0044550">
    <property type="term" value="P:secondary metabolite biosynthetic process"/>
    <property type="evidence" value="ECO:0007669"/>
    <property type="project" value="TreeGrafter"/>
</dbReference>
<dbReference type="PANTHER" id="PTHR45527">
    <property type="entry name" value="NONRIBOSOMAL PEPTIDE SYNTHETASE"/>
    <property type="match status" value="1"/>
</dbReference>
<gene>
    <name evidence="4" type="primary">lgrD_4</name>
    <name evidence="4" type="ORF">NCTC9637_02638</name>
</gene>
<accession>A0A377VZ71</accession>
<dbReference type="Gene3D" id="3.30.300.30">
    <property type="match status" value="1"/>
</dbReference>
<keyword evidence="1" id="KW-0596">Phosphopantetheine</keyword>
<name>A0A377VZ71_KLEPN</name>
<keyword evidence="2" id="KW-0597">Phosphoprotein</keyword>
<dbReference type="GO" id="GO:0043041">
    <property type="term" value="P:amino acid activation for nonribosomal peptide biosynthetic process"/>
    <property type="evidence" value="ECO:0007669"/>
    <property type="project" value="TreeGrafter"/>
</dbReference>
<dbReference type="InterPro" id="IPR009081">
    <property type="entry name" value="PP-bd_ACP"/>
</dbReference>
<dbReference type="GO" id="GO:0005737">
    <property type="term" value="C:cytoplasm"/>
    <property type="evidence" value="ECO:0007669"/>
    <property type="project" value="TreeGrafter"/>
</dbReference>
<keyword evidence="4" id="KW-0436">Ligase</keyword>
<dbReference type="InterPro" id="IPR042099">
    <property type="entry name" value="ANL_N_sf"/>
</dbReference>
<dbReference type="InterPro" id="IPR045851">
    <property type="entry name" value="AMP-bd_C_sf"/>
</dbReference>
<reference evidence="4 5" key="1">
    <citation type="submission" date="2018-06" db="EMBL/GenBank/DDBJ databases">
        <authorList>
            <consortium name="Pathogen Informatics"/>
            <person name="Doyle S."/>
        </authorList>
    </citation>
    <scope>NUCLEOTIDE SEQUENCE [LARGE SCALE GENOMIC DNA]</scope>
    <source>
        <strain evidence="4 5">NCTC9637</strain>
    </source>
</reference>
<dbReference type="SUPFAM" id="SSF56801">
    <property type="entry name" value="Acetyl-CoA synthetase-like"/>
    <property type="match status" value="1"/>
</dbReference>
<dbReference type="Gene3D" id="1.10.1200.10">
    <property type="entry name" value="ACP-like"/>
    <property type="match status" value="1"/>
</dbReference>
<dbReference type="PANTHER" id="PTHR45527:SF1">
    <property type="entry name" value="FATTY ACID SYNTHASE"/>
    <property type="match status" value="1"/>
</dbReference>
<protein>
    <submittedName>
        <fullName evidence="4">Long-chain-fatty-acid-CoA ligase</fullName>
    </submittedName>
</protein>